<comment type="caution">
    <text evidence="24">The sequence shown here is derived from an EMBL/GenBank/DDBJ whole genome shotgun (WGS) entry which is preliminary data.</text>
</comment>
<feature type="compositionally biased region" description="Basic residues" evidence="20">
    <location>
        <begin position="41"/>
        <end position="94"/>
    </location>
</feature>
<evidence type="ECO:0000256" key="12">
    <source>
        <dbReference type="ARBA" id="ARBA00023187"/>
    </source>
</evidence>
<comment type="catalytic activity">
    <reaction evidence="15">
        <text>ATP + H2O = ADP + phosphate + H(+)</text>
        <dbReference type="Rhea" id="RHEA:13065"/>
        <dbReference type="ChEBI" id="CHEBI:15377"/>
        <dbReference type="ChEBI" id="CHEBI:15378"/>
        <dbReference type="ChEBI" id="CHEBI:30616"/>
        <dbReference type="ChEBI" id="CHEBI:43474"/>
        <dbReference type="ChEBI" id="CHEBI:456216"/>
        <dbReference type="EC" id="3.6.4.13"/>
    </reaction>
</comment>
<keyword evidence="7" id="KW-0378">Hydrolase</keyword>
<feature type="compositionally biased region" description="Basic and acidic residues" evidence="20">
    <location>
        <begin position="133"/>
        <end position="181"/>
    </location>
</feature>
<evidence type="ECO:0000256" key="7">
    <source>
        <dbReference type="ARBA" id="ARBA00022801"/>
    </source>
</evidence>
<sequence>MGRESRHYRKRSTSRGRSGSRSKSRSPDKRSKKDDRDRNRRERSRSRDRRRSRSRDRKRPRRSRSRERRRSRSRDRRRSGSRTRARRSRSGSKSRRPDEKPRSKEKDNIDPLSDKKKIKEEKEDEKIEDQDFDQNKLEEEMRKRKERVEKWREEQRKKAIENIGEIKKELEEMKQGKKWSLEDDEDDDEDMSAPMEGDDEEEGEEKGEDKEKEMIKEEKKEEGEVEQETPMEQEEEEEEDDVDTLDAYMEAVKQEVKKFNMGSMKGNDKKGGTMSVTKVMTVVKTKKGPNTHKKKGELMENDQDAMEYSSEEEEVDLQTALTGFQTKTRKVLEPVDHGKIEYEPYRKNFYVEVPELARMTPEDVHLYRLELEGITFKGKGCPKPIKTWVQCGVSMKILGSMKKQGYDKPTPIQAQAIPAIMTGRDLIGIAKTGSGKTIAFLLPMFRHIMDQRPLEESEGPIAVIMTPTRELALQIAKECKKFSKQLGLRVVCVYGGTGISEQIAELKRGAEIIVCTPGRMIDMLGANSGRVTNLRRSTYVVLDEADRMFDMGFEPQVMRIIDNRSRWGGRSVVCSDVEQHVLVIEEDKKFLKLLEILGHYQEKGSVIIFVDKQEHADSLLKDLMKASYPCMSLHGGIDQYDRDSVISDFKNGACRLMVATSVAARGLDVKQLILVVNYNCPNHYEDYVHRAGRTGRAGNKGFAYTFITDDQVRYAGDIIKALELSGSPVPPELEQLWSSFRDQQKAEGKTIKSSSGFSGKGFKFDETEHALANERKKLQKAALGLQDSDDEDGALDIEEQIESMFNSKKRVKDLSAPGATSGSAGSTSSTSSASGGLPGLGPTSAGNIQKLEMAKRLALKINAQKNLGAEAQDVMQQATNAILRGGTIMTPSVSAKTIAEQLAEKINAKLNYTPVEKLEEERQAAEQAETVKRYEEELEINDFPQTARWKVTSKEALQRIGEYSEAAITIRGTYFPPGKEPKEGERKIYLAIESANEMAVQKAKTEITRLIKEELIRLQNSYQPTSKGRYKVL</sequence>
<keyword evidence="11" id="KW-0175">Coiled coil</keyword>
<dbReference type="GO" id="GO:0005524">
    <property type="term" value="F:ATP binding"/>
    <property type="evidence" value="ECO:0007669"/>
    <property type="project" value="UniProtKB-KW"/>
</dbReference>
<dbReference type="SMART" id="SM00490">
    <property type="entry name" value="HELICc"/>
    <property type="match status" value="1"/>
</dbReference>
<dbReference type="CDD" id="cd18787">
    <property type="entry name" value="SF2_C_DEAD"/>
    <property type="match status" value="1"/>
</dbReference>
<feature type="compositionally biased region" description="Acidic residues" evidence="20">
    <location>
        <begin position="182"/>
        <end position="206"/>
    </location>
</feature>
<dbReference type="SMART" id="SM00487">
    <property type="entry name" value="DEXDc"/>
    <property type="match status" value="1"/>
</dbReference>
<dbReference type="GO" id="GO:0016607">
    <property type="term" value="C:nuclear speck"/>
    <property type="evidence" value="ECO:0007669"/>
    <property type="project" value="UniProtKB-SubCell"/>
</dbReference>
<feature type="compositionally biased region" description="Basic residues" evidence="20">
    <location>
        <begin position="1"/>
        <end position="24"/>
    </location>
</feature>
<dbReference type="SUPFAM" id="SSF52540">
    <property type="entry name" value="P-loop containing nucleoside triphosphate hydrolases"/>
    <property type="match status" value="2"/>
</dbReference>
<name>A0AAN8BME9_9TELE</name>
<keyword evidence="6" id="KW-0547">Nucleotide-binding</keyword>
<feature type="compositionally biased region" description="Basic and acidic residues" evidence="20">
    <location>
        <begin position="25"/>
        <end position="40"/>
    </location>
</feature>
<keyword evidence="8" id="KW-0347">Helicase</keyword>
<feature type="compositionally biased region" description="Low complexity" evidence="20">
    <location>
        <begin position="814"/>
        <end position="841"/>
    </location>
</feature>
<feature type="region of interest" description="Disordered" evidence="20">
    <location>
        <begin position="812"/>
        <end position="841"/>
    </location>
</feature>
<dbReference type="PROSITE" id="PS51192">
    <property type="entry name" value="HELICASE_ATP_BIND_1"/>
    <property type="match status" value="1"/>
</dbReference>
<evidence type="ECO:0000256" key="10">
    <source>
        <dbReference type="ARBA" id="ARBA00022884"/>
    </source>
</evidence>
<dbReference type="Gene3D" id="3.40.50.300">
    <property type="entry name" value="P-loop containing nucleotide triphosphate hydrolases"/>
    <property type="match status" value="2"/>
</dbReference>
<keyword evidence="12" id="KW-0508">mRNA splicing</keyword>
<dbReference type="GO" id="GO:0000398">
    <property type="term" value="P:mRNA splicing, via spliceosome"/>
    <property type="evidence" value="ECO:0007669"/>
    <property type="project" value="UniProtKB-ARBA"/>
</dbReference>
<evidence type="ECO:0000256" key="11">
    <source>
        <dbReference type="ARBA" id="ARBA00023054"/>
    </source>
</evidence>
<evidence type="ECO:0000256" key="18">
    <source>
        <dbReference type="ARBA" id="ARBA00050042"/>
    </source>
</evidence>
<keyword evidence="9" id="KW-0067">ATP-binding</keyword>
<evidence type="ECO:0000256" key="2">
    <source>
        <dbReference type="ARBA" id="ARBA00004408"/>
    </source>
</evidence>
<reference evidence="24 25" key="1">
    <citation type="journal article" date="2023" name="Mol. Biol. Evol.">
        <title>Genomics of Secondarily Temperate Adaptation in the Only Non-Antarctic Icefish.</title>
        <authorList>
            <person name="Rivera-Colon A.G."/>
            <person name="Rayamajhi N."/>
            <person name="Minhas B.F."/>
            <person name="Madrigal G."/>
            <person name="Bilyk K.T."/>
            <person name="Yoon V."/>
            <person name="Hune M."/>
            <person name="Gregory S."/>
            <person name="Cheng C.H.C."/>
            <person name="Catchen J.M."/>
        </authorList>
    </citation>
    <scope>NUCLEOTIDE SEQUENCE [LARGE SCALE GENOMIC DNA]</scope>
    <source>
        <strain evidence="24">JC2023a</strain>
    </source>
</reference>
<dbReference type="InterPro" id="IPR000629">
    <property type="entry name" value="RNA-helicase_DEAD-box_CS"/>
</dbReference>
<gene>
    <name evidence="24" type="ORF">CesoFtcFv8_016380</name>
</gene>
<dbReference type="AlphaFoldDB" id="A0AAN8BME9"/>
<dbReference type="GO" id="GO:0016787">
    <property type="term" value="F:hydrolase activity"/>
    <property type="evidence" value="ECO:0007669"/>
    <property type="project" value="UniProtKB-KW"/>
</dbReference>
<dbReference type="PROSITE" id="PS51195">
    <property type="entry name" value="Q_MOTIF"/>
    <property type="match status" value="1"/>
</dbReference>
<protein>
    <recommendedName>
        <fullName evidence="17">Probable ATP-dependent RNA helicase DDX46</fullName>
        <ecNumber evidence="3">3.6.4.13</ecNumber>
    </recommendedName>
    <alternativeName>
        <fullName evidence="18">DEAD box protein 46</fullName>
    </alternativeName>
</protein>
<keyword evidence="13" id="KW-0539">Nucleus</keyword>
<evidence type="ECO:0000256" key="4">
    <source>
        <dbReference type="ARBA" id="ARBA00022664"/>
    </source>
</evidence>
<evidence type="ECO:0000256" key="14">
    <source>
        <dbReference type="ARBA" id="ARBA00038511"/>
    </source>
</evidence>
<dbReference type="GO" id="GO:0005681">
    <property type="term" value="C:spliceosomal complex"/>
    <property type="evidence" value="ECO:0007669"/>
    <property type="project" value="UniProtKB-KW"/>
</dbReference>
<feature type="compositionally biased region" description="Basic and acidic residues" evidence="20">
    <location>
        <begin position="207"/>
        <end position="222"/>
    </location>
</feature>
<evidence type="ECO:0000256" key="3">
    <source>
        <dbReference type="ARBA" id="ARBA00012552"/>
    </source>
</evidence>
<evidence type="ECO:0000256" key="16">
    <source>
        <dbReference type="ARBA" id="ARBA00049949"/>
    </source>
</evidence>
<proteinExistence type="inferred from homology"/>
<evidence type="ECO:0000259" key="23">
    <source>
        <dbReference type="PROSITE" id="PS51195"/>
    </source>
</evidence>
<evidence type="ECO:0000259" key="21">
    <source>
        <dbReference type="PROSITE" id="PS51192"/>
    </source>
</evidence>
<dbReference type="FunFam" id="3.40.50.300:FF:000079">
    <property type="entry name" value="probable ATP-dependent RNA helicase DDX17"/>
    <property type="match status" value="1"/>
</dbReference>
<evidence type="ECO:0000256" key="5">
    <source>
        <dbReference type="ARBA" id="ARBA00022728"/>
    </source>
</evidence>
<dbReference type="CDD" id="cd17953">
    <property type="entry name" value="DEADc_DDX46"/>
    <property type="match status" value="1"/>
</dbReference>
<dbReference type="GO" id="GO:0015030">
    <property type="term" value="C:Cajal body"/>
    <property type="evidence" value="ECO:0007669"/>
    <property type="project" value="UniProtKB-SubCell"/>
</dbReference>
<comment type="subcellular location">
    <subcellularLocation>
        <location evidence="1">Nucleus speckle</location>
    </subcellularLocation>
    <subcellularLocation>
        <location evidence="2">Nucleus</location>
        <location evidence="2">Cajal body</location>
    </subcellularLocation>
</comment>
<dbReference type="InterPro" id="IPR014001">
    <property type="entry name" value="Helicase_ATP-bd"/>
</dbReference>
<keyword evidence="5" id="KW-0747">Spliceosome</keyword>
<dbReference type="EC" id="3.6.4.13" evidence="3"/>
<evidence type="ECO:0000256" key="19">
    <source>
        <dbReference type="PROSITE-ProRule" id="PRU00552"/>
    </source>
</evidence>
<dbReference type="GO" id="GO:0003723">
    <property type="term" value="F:RNA binding"/>
    <property type="evidence" value="ECO:0007669"/>
    <property type="project" value="UniProtKB-KW"/>
</dbReference>
<dbReference type="EMBL" id="JAULUE010002058">
    <property type="protein sequence ID" value="KAK5887815.1"/>
    <property type="molecule type" value="Genomic_DNA"/>
</dbReference>
<dbReference type="InterPro" id="IPR001650">
    <property type="entry name" value="Helicase_C-like"/>
</dbReference>
<feature type="short sequence motif" description="Q motif" evidence="19">
    <location>
        <begin position="386"/>
        <end position="414"/>
    </location>
</feature>
<keyword evidence="25" id="KW-1185">Reference proteome</keyword>
<dbReference type="GO" id="GO:0003724">
    <property type="term" value="F:RNA helicase activity"/>
    <property type="evidence" value="ECO:0007669"/>
    <property type="project" value="UniProtKB-EC"/>
</dbReference>
<evidence type="ECO:0000259" key="22">
    <source>
        <dbReference type="PROSITE" id="PS51194"/>
    </source>
</evidence>
<dbReference type="Pfam" id="PF00271">
    <property type="entry name" value="Helicase_C"/>
    <property type="match status" value="1"/>
</dbReference>
<feature type="domain" description="Helicase C-terminal" evidence="22">
    <location>
        <begin position="576"/>
        <end position="737"/>
    </location>
</feature>
<dbReference type="InterPro" id="IPR056149">
    <property type="entry name" value="PRP5/DDX46/KHDC4_KH"/>
</dbReference>
<evidence type="ECO:0000256" key="20">
    <source>
        <dbReference type="SAM" id="MobiDB-lite"/>
    </source>
</evidence>
<evidence type="ECO:0000256" key="6">
    <source>
        <dbReference type="ARBA" id="ARBA00022741"/>
    </source>
</evidence>
<evidence type="ECO:0000256" key="15">
    <source>
        <dbReference type="ARBA" id="ARBA00047984"/>
    </source>
</evidence>
<feature type="region of interest" description="Disordered" evidence="20">
    <location>
        <begin position="1"/>
        <end position="245"/>
    </location>
</feature>
<dbReference type="FunFam" id="3.40.50.300:FF:000584">
    <property type="entry name" value="probable ATP-dependent RNA helicase DDX46"/>
    <property type="match status" value="1"/>
</dbReference>
<evidence type="ECO:0000256" key="17">
    <source>
        <dbReference type="ARBA" id="ARBA00050029"/>
    </source>
</evidence>
<accession>A0AAN8BME9</accession>
<dbReference type="InterPro" id="IPR014014">
    <property type="entry name" value="RNA_helicase_DEAD_Q_motif"/>
</dbReference>
<feature type="compositionally biased region" description="Acidic residues" evidence="20">
    <location>
        <begin position="223"/>
        <end position="244"/>
    </location>
</feature>
<dbReference type="InterPro" id="IPR011545">
    <property type="entry name" value="DEAD/DEAH_box_helicase_dom"/>
</dbReference>
<keyword evidence="10" id="KW-0694">RNA-binding</keyword>
<feature type="compositionally biased region" description="Basic and acidic residues" evidence="20">
    <location>
        <begin position="95"/>
        <end position="125"/>
    </location>
</feature>
<dbReference type="Pfam" id="PF23469">
    <property type="entry name" value="KH_12"/>
    <property type="match status" value="1"/>
</dbReference>
<keyword evidence="4" id="KW-0507">mRNA processing</keyword>
<evidence type="ECO:0000313" key="24">
    <source>
        <dbReference type="EMBL" id="KAK5887815.1"/>
    </source>
</evidence>
<evidence type="ECO:0000256" key="13">
    <source>
        <dbReference type="ARBA" id="ARBA00023242"/>
    </source>
</evidence>
<feature type="domain" description="Helicase ATP-binding" evidence="21">
    <location>
        <begin position="417"/>
        <end position="575"/>
    </location>
</feature>
<dbReference type="PROSITE" id="PS00039">
    <property type="entry name" value="DEAD_ATP_HELICASE"/>
    <property type="match status" value="1"/>
</dbReference>
<dbReference type="CDD" id="cd22473">
    <property type="entry name" value="KH-I_DDX46"/>
    <property type="match status" value="1"/>
</dbReference>
<comment type="similarity">
    <text evidence="14">Belongs to the DEAD box helicase family. DDX46/PRP5 subfamily.</text>
</comment>
<evidence type="ECO:0000313" key="25">
    <source>
        <dbReference type="Proteomes" id="UP001335648"/>
    </source>
</evidence>
<organism evidence="24 25">
    <name type="scientific">Champsocephalus esox</name>
    <name type="common">pike icefish</name>
    <dbReference type="NCBI Taxonomy" id="159716"/>
    <lineage>
        <taxon>Eukaryota</taxon>
        <taxon>Metazoa</taxon>
        <taxon>Chordata</taxon>
        <taxon>Craniata</taxon>
        <taxon>Vertebrata</taxon>
        <taxon>Euteleostomi</taxon>
        <taxon>Actinopterygii</taxon>
        <taxon>Neopterygii</taxon>
        <taxon>Teleostei</taxon>
        <taxon>Neoteleostei</taxon>
        <taxon>Acanthomorphata</taxon>
        <taxon>Eupercaria</taxon>
        <taxon>Perciformes</taxon>
        <taxon>Notothenioidei</taxon>
        <taxon>Channichthyidae</taxon>
        <taxon>Champsocephalus</taxon>
    </lineage>
</organism>
<evidence type="ECO:0000256" key="1">
    <source>
        <dbReference type="ARBA" id="ARBA00004324"/>
    </source>
</evidence>
<dbReference type="Proteomes" id="UP001335648">
    <property type="component" value="Unassembled WGS sequence"/>
</dbReference>
<comment type="function">
    <text evidence="16">Component of the 17S U2 SnRNP complex of the spliceosome, a large ribonucleoprotein complex that removes introns from transcribed pre-mRNAs. The 17S U2 SnRNP complex (1) directly participates in early spliceosome assembly and (2) mediates recognition of the intron branch site during pre-mRNA splicing by promoting the selection of the pre-mRNA branch-site adenosine, the nucleophile for the first step of splicing. Within the 17S U2 SnRNP complex, DDX46 plays essential roles during assembly of pre-spliceosome and proofreading of the branch site.</text>
</comment>
<feature type="domain" description="DEAD-box RNA helicase Q" evidence="23">
    <location>
        <begin position="386"/>
        <end position="414"/>
    </location>
</feature>
<evidence type="ECO:0000256" key="9">
    <source>
        <dbReference type="ARBA" id="ARBA00022840"/>
    </source>
</evidence>
<dbReference type="PANTHER" id="PTHR47958">
    <property type="entry name" value="ATP-DEPENDENT RNA HELICASE DBP3"/>
    <property type="match status" value="1"/>
</dbReference>
<evidence type="ECO:0000256" key="8">
    <source>
        <dbReference type="ARBA" id="ARBA00022806"/>
    </source>
</evidence>
<dbReference type="InterPro" id="IPR027417">
    <property type="entry name" value="P-loop_NTPase"/>
</dbReference>
<dbReference type="Pfam" id="PF00270">
    <property type="entry name" value="DEAD"/>
    <property type="match status" value="1"/>
</dbReference>
<dbReference type="PROSITE" id="PS51194">
    <property type="entry name" value="HELICASE_CTER"/>
    <property type="match status" value="1"/>
</dbReference>